<comment type="caution">
    <text evidence="1">The sequence shown here is derived from an EMBL/GenBank/DDBJ whole genome shotgun (WGS) entry which is preliminary data.</text>
</comment>
<sequence length="52" mass="5644">MLSGIITLALLVLFVGGWIWAWRPARKAGFDAAARLPLDDLEAAGDHEGQRP</sequence>
<dbReference type="Proteomes" id="UP001429354">
    <property type="component" value="Unassembled WGS sequence"/>
</dbReference>
<reference evidence="1 2" key="1">
    <citation type="submission" date="2018-07" db="EMBL/GenBank/DDBJ databases">
        <title>Whole genome Sequencing of Pseudoxanthomonas gei KCTC 32298 (T).</title>
        <authorList>
            <person name="Kumar S."/>
            <person name="Bansal K."/>
            <person name="Kaur A."/>
            <person name="Patil P."/>
            <person name="Sharma S."/>
            <person name="Patil P.B."/>
        </authorList>
    </citation>
    <scope>NUCLEOTIDE SEQUENCE [LARGE SCALE GENOMIC DNA]</scope>
    <source>
        <strain evidence="1 2">KCTC 32298</strain>
    </source>
</reference>
<evidence type="ECO:0000313" key="1">
    <source>
        <dbReference type="EMBL" id="NDK37416.1"/>
    </source>
</evidence>
<protein>
    <submittedName>
        <fullName evidence="1">Cbb3-type cytochrome c oxidase subunit 3</fullName>
    </submittedName>
</protein>
<keyword evidence="2" id="KW-1185">Reference proteome</keyword>
<evidence type="ECO:0000313" key="2">
    <source>
        <dbReference type="Proteomes" id="UP001429354"/>
    </source>
</evidence>
<proteinExistence type="predicted"/>
<dbReference type="InterPro" id="IPR008621">
    <property type="entry name" value="Cbb3-typ_cyt_oxidase_comp"/>
</dbReference>
<dbReference type="RefSeq" id="WP_162347980.1">
    <property type="nucleotide sequence ID" value="NZ_QOVG01000001.1"/>
</dbReference>
<dbReference type="EMBL" id="QOVG01000001">
    <property type="protein sequence ID" value="NDK37416.1"/>
    <property type="molecule type" value="Genomic_DNA"/>
</dbReference>
<accession>A0ABX0A7D6</accession>
<dbReference type="Pfam" id="PF05545">
    <property type="entry name" value="FixQ"/>
    <property type="match status" value="1"/>
</dbReference>
<organism evidence="1 2">
    <name type="scientific">Pseudoxanthomonas gei</name>
    <dbReference type="NCBI Taxonomy" id="1383030"/>
    <lineage>
        <taxon>Bacteria</taxon>
        <taxon>Pseudomonadati</taxon>
        <taxon>Pseudomonadota</taxon>
        <taxon>Gammaproteobacteria</taxon>
        <taxon>Lysobacterales</taxon>
        <taxon>Lysobacteraceae</taxon>
        <taxon>Pseudoxanthomonas</taxon>
    </lineage>
</organism>
<name>A0ABX0A7D6_9GAMM</name>
<gene>
    <name evidence="1" type="ORF">DT603_00960</name>
</gene>